<evidence type="ECO:0008006" key="4">
    <source>
        <dbReference type="Google" id="ProtNLM"/>
    </source>
</evidence>
<keyword evidence="3" id="KW-1185">Reference proteome</keyword>
<dbReference type="RefSeq" id="WP_231825120.1">
    <property type="nucleotide sequence ID" value="NZ_CP087880.1"/>
</dbReference>
<proteinExistence type="predicted"/>
<sequence>MVFTNSIKFWSICLLLLCSIPTAFAQRTITPADEQQISALIYRWNAVLNAEKGVQSDSLYADKVKWYGEEMTSQTVISNIHDFLNKNKQYDQSIVDKIKIQIYDRFDIDKNTDILRVNFVKQAGLTSDKQQYYPAEFLVKKGANGWRIVSETDNITQANQNKDLAYLVAKGKFDGKNSSYAWMTEENPLTGGACLGDEDGSYACQCNLWNSNLKIQPVKIRQCLVGAVETIKDLDGSGRDRVALIPDWWSSAWRVVYLYDIQQGQWIKTMPSFSMHISLQEGTTADALFQPDAQHPGMVKVTDVDIDENSGLPELKVETRKLWELK</sequence>
<evidence type="ECO:0000313" key="2">
    <source>
        <dbReference type="EMBL" id="UGS41702.1"/>
    </source>
</evidence>
<keyword evidence="1" id="KW-0732">Signal</keyword>
<accession>A0ABY3S4P8</accession>
<dbReference type="Proteomes" id="UP001199659">
    <property type="component" value="Chromosome"/>
</dbReference>
<protein>
    <recommendedName>
        <fullName evidence="4">SgcJ/EcaC family oxidoreductase</fullName>
    </recommendedName>
</protein>
<organism evidence="2 3">
    <name type="scientific">Pseudocitrobacter corydidari</name>
    <dbReference type="NCBI Taxonomy" id="2891570"/>
    <lineage>
        <taxon>Bacteria</taxon>
        <taxon>Pseudomonadati</taxon>
        <taxon>Pseudomonadota</taxon>
        <taxon>Gammaproteobacteria</taxon>
        <taxon>Enterobacterales</taxon>
        <taxon>Enterobacteriaceae</taxon>
        <taxon>Pseudocitrobacter</taxon>
    </lineage>
</organism>
<feature type="signal peptide" evidence="1">
    <location>
        <begin position="1"/>
        <end position="25"/>
    </location>
</feature>
<evidence type="ECO:0000313" key="3">
    <source>
        <dbReference type="Proteomes" id="UP001199659"/>
    </source>
</evidence>
<evidence type="ECO:0000256" key="1">
    <source>
        <dbReference type="SAM" id="SignalP"/>
    </source>
</evidence>
<feature type="chain" id="PRO_5046446472" description="SgcJ/EcaC family oxidoreductase" evidence="1">
    <location>
        <begin position="26"/>
        <end position="326"/>
    </location>
</feature>
<reference evidence="2 3" key="1">
    <citation type="journal article" date="2022" name="Int. J. Syst. Evol. Microbiol.">
        <title>Pseudocitrobacter corydidari sp. nov., isolated from the Asian emerald cockroach Corydidarum magnifica.</title>
        <authorList>
            <person name="Guzman J."/>
            <person name="Poehlein A."/>
            <person name="Glaeser S.P."/>
            <person name="Schwengers O."/>
            <person name="Blom J."/>
            <person name="Hollensteiner J."/>
            <person name="Kampfer P."/>
            <person name="Vilcinskas A."/>
        </authorList>
    </citation>
    <scope>NUCLEOTIDE SEQUENCE [LARGE SCALE GENOMIC DNA]</scope>
    <source>
        <strain evidence="2">G163CM</strain>
    </source>
</reference>
<name>A0ABY3S4P8_9ENTR</name>
<dbReference type="EMBL" id="CP087880">
    <property type="protein sequence ID" value="UGS41702.1"/>
    <property type="molecule type" value="Genomic_DNA"/>
</dbReference>
<gene>
    <name evidence="2" type="ORF">G163CM_24190</name>
</gene>